<gene>
    <name evidence="4" type="ORF">PPENT_87.1.T0690065</name>
</gene>
<dbReference type="GO" id="GO:0006465">
    <property type="term" value="P:signal peptide processing"/>
    <property type="evidence" value="ECO:0007669"/>
    <property type="project" value="TreeGrafter"/>
</dbReference>
<protein>
    <recommendedName>
        <fullName evidence="6">Transmembrane protein</fullName>
    </recommendedName>
</protein>
<dbReference type="PANTHER" id="PTHR12174">
    <property type="entry name" value="SIGNAL PEPTIDE PEPTIDASE"/>
    <property type="match status" value="1"/>
</dbReference>
<evidence type="ECO:0000313" key="4">
    <source>
        <dbReference type="EMBL" id="CAD8178250.1"/>
    </source>
</evidence>
<feature type="transmembrane region" description="Helical" evidence="3">
    <location>
        <begin position="420"/>
        <end position="441"/>
    </location>
</feature>
<evidence type="ECO:0000313" key="5">
    <source>
        <dbReference type="Proteomes" id="UP000689195"/>
    </source>
</evidence>
<feature type="transmembrane region" description="Helical" evidence="3">
    <location>
        <begin position="192"/>
        <end position="212"/>
    </location>
</feature>
<feature type="transmembrane region" description="Helical" evidence="3">
    <location>
        <begin position="150"/>
        <end position="171"/>
    </location>
</feature>
<proteinExistence type="predicted"/>
<dbReference type="Pfam" id="PF04258">
    <property type="entry name" value="Peptidase_A22B"/>
    <property type="match status" value="1"/>
</dbReference>
<evidence type="ECO:0008006" key="6">
    <source>
        <dbReference type="Google" id="ProtNLM"/>
    </source>
</evidence>
<keyword evidence="5" id="KW-1185">Reference proteome</keyword>
<feature type="transmembrane region" description="Helical" evidence="3">
    <location>
        <begin position="312"/>
        <end position="334"/>
    </location>
</feature>
<feature type="transmembrane region" description="Helical" evidence="3">
    <location>
        <begin position="224"/>
        <end position="242"/>
    </location>
</feature>
<accession>A0A8S1VM27</accession>
<feature type="transmembrane region" description="Helical" evidence="3">
    <location>
        <begin position="263"/>
        <end position="281"/>
    </location>
</feature>
<dbReference type="Proteomes" id="UP000689195">
    <property type="component" value="Unassembled WGS sequence"/>
</dbReference>
<feature type="transmembrane region" description="Helical" evidence="3">
    <location>
        <begin position="394"/>
        <end position="414"/>
    </location>
</feature>
<dbReference type="PANTHER" id="PTHR12174:SF23">
    <property type="entry name" value="MINOR HISTOCOMPATIBILITY ANTIGEN H13"/>
    <property type="match status" value="1"/>
</dbReference>
<dbReference type="GO" id="GO:0033619">
    <property type="term" value="P:membrane protein proteolysis"/>
    <property type="evidence" value="ECO:0007669"/>
    <property type="project" value="TreeGrafter"/>
</dbReference>
<dbReference type="OrthoDB" id="302043at2759"/>
<feature type="transmembrane region" description="Helical" evidence="3">
    <location>
        <begin position="367"/>
        <end position="387"/>
    </location>
</feature>
<dbReference type="EMBL" id="CAJJDO010000069">
    <property type="protein sequence ID" value="CAD8178250.1"/>
    <property type="molecule type" value="Genomic_DNA"/>
</dbReference>
<reference evidence="4" key="1">
    <citation type="submission" date="2021-01" db="EMBL/GenBank/DDBJ databases">
        <authorList>
            <consortium name="Genoscope - CEA"/>
            <person name="William W."/>
        </authorList>
    </citation>
    <scope>NUCLEOTIDE SEQUENCE</scope>
</reference>
<dbReference type="AlphaFoldDB" id="A0A8S1VM27"/>
<name>A0A8S1VM27_9CILI</name>
<dbReference type="GO" id="GO:0098553">
    <property type="term" value="C:lumenal side of endoplasmic reticulum membrane"/>
    <property type="evidence" value="ECO:0007669"/>
    <property type="project" value="TreeGrafter"/>
</dbReference>
<comment type="subcellular location">
    <subcellularLocation>
        <location evidence="1">Endoplasmic reticulum membrane</location>
        <topology evidence="1">Multi-pass membrane protein</topology>
    </subcellularLocation>
</comment>
<sequence length="499" mass="58531">MEYTNKNDTVYNEGSLQKEFDISPILERRSCTSPKNLIRIDTKNKNITQEDYEILTIINNDDITYQVFIEQYTYTNKSITTRSFTNDDSTLLSNQSMKYYLYQNCTEYSMQNPENAWDFIYVNVILMENNDKNHTFPFQFTYTCNENYNFITFDWSLIILISISMMLMALLTRFSRILSFSLKGQNGRFQGFKIDIIITIFYFVMYTIGFFLVFNSNYIEELTIVVKISTYLMGFSCSLFIIDEALNLSPDGSFWKRKVFYKIRLCEIFSFMLASAFMTLYLFTQAWYLSDLISIFIMSTIAKLFKFKNLKSAFLFLIICIMLDGTAASVIYFATKQSYNSLTLKILNCPIELQLPLLELQYDRSCAWISLFSIAIPGLYMGFTYRFDKNKRTFSYTIFTGLGLIIGYIIWITTTIVQTYSIPSSIFIYPSILIGTIIVALKRNELQSIWDTEFFDEFLEKQYRLSNIQGQHDIVNHLNLMEGLDQCPDEQPTQSRIFK</sequence>
<comment type="caution">
    <text evidence="4">The sequence shown here is derived from an EMBL/GenBank/DDBJ whole genome shotgun (WGS) entry which is preliminary data.</text>
</comment>
<evidence type="ECO:0000256" key="1">
    <source>
        <dbReference type="ARBA" id="ARBA00004477"/>
    </source>
</evidence>
<evidence type="ECO:0000256" key="2">
    <source>
        <dbReference type="ARBA" id="ARBA00022824"/>
    </source>
</evidence>
<keyword evidence="3" id="KW-0812">Transmembrane</keyword>
<dbReference type="GO" id="GO:0098554">
    <property type="term" value="C:cytoplasmic side of endoplasmic reticulum membrane"/>
    <property type="evidence" value="ECO:0007669"/>
    <property type="project" value="TreeGrafter"/>
</dbReference>
<evidence type="ECO:0000256" key="3">
    <source>
        <dbReference type="SAM" id="Phobius"/>
    </source>
</evidence>
<dbReference type="InterPro" id="IPR007369">
    <property type="entry name" value="Peptidase_A22B_SPP"/>
</dbReference>
<keyword evidence="2" id="KW-0256">Endoplasmic reticulum</keyword>
<keyword evidence="3" id="KW-0472">Membrane</keyword>
<organism evidence="4 5">
    <name type="scientific">Paramecium pentaurelia</name>
    <dbReference type="NCBI Taxonomy" id="43138"/>
    <lineage>
        <taxon>Eukaryota</taxon>
        <taxon>Sar</taxon>
        <taxon>Alveolata</taxon>
        <taxon>Ciliophora</taxon>
        <taxon>Intramacronucleata</taxon>
        <taxon>Oligohymenophorea</taxon>
        <taxon>Peniculida</taxon>
        <taxon>Parameciidae</taxon>
        <taxon>Paramecium</taxon>
    </lineage>
</organism>
<keyword evidence="3" id="KW-1133">Transmembrane helix</keyword>
<dbReference type="GO" id="GO:0042500">
    <property type="term" value="F:aspartic endopeptidase activity, intramembrane cleaving"/>
    <property type="evidence" value="ECO:0007669"/>
    <property type="project" value="InterPro"/>
</dbReference>